<keyword evidence="2" id="KW-0813">Transport</keyword>
<dbReference type="EMBL" id="JASGBI010000001">
    <property type="protein sequence ID" value="MDI9237644.1"/>
    <property type="molecule type" value="Genomic_DNA"/>
</dbReference>
<dbReference type="Proteomes" id="UP001321580">
    <property type="component" value="Unassembled WGS sequence"/>
</dbReference>
<evidence type="ECO:0000313" key="7">
    <source>
        <dbReference type="Proteomes" id="UP001321580"/>
    </source>
</evidence>
<evidence type="ECO:0000313" key="6">
    <source>
        <dbReference type="EMBL" id="MDI9237644.1"/>
    </source>
</evidence>
<name>A0ABT6XBY2_9GAMM</name>
<evidence type="ECO:0000256" key="4">
    <source>
        <dbReference type="ARBA" id="ARBA00022927"/>
    </source>
</evidence>
<proteinExistence type="predicted"/>
<evidence type="ECO:0000256" key="1">
    <source>
        <dbReference type="ARBA" id="ARBA00011245"/>
    </source>
</evidence>
<evidence type="ECO:0000256" key="2">
    <source>
        <dbReference type="ARBA" id="ARBA00022448"/>
    </source>
</evidence>
<comment type="caution">
    <text evidence="6">The sequence shown here is derived from an EMBL/GenBank/DDBJ whole genome shotgun (WGS) entry which is preliminary data.</text>
</comment>
<dbReference type="Gene3D" id="2.50.20.10">
    <property type="entry name" value="Lipoprotein localisation LolA/LolB/LppX"/>
    <property type="match status" value="1"/>
</dbReference>
<sequence>MRHAICLALGLLLPATSAAQSDAPPSAAAASAAAAVQPEAVAALERMGTYLRSLKNFTVHGDTTIDLVMDDGQKLEFPGTVDYKVRAPNGLQLDIRSDRKERQLFYDGKTLTVYGPKNKLYASTDAPPTIGALLDAASDKYGIELPLADLFLWGTDKAPTASLQSAVFVGPARIGNSPTEHYAFRQEGVDWQVWIEPGAKPLPRRLVITTTDDPAQPQYASTLTWNTNAALKDSAFTFTPPKDASRIRLVEVDAVAVGGATP</sequence>
<keyword evidence="3 5" id="KW-0732">Signal</keyword>
<evidence type="ECO:0000256" key="3">
    <source>
        <dbReference type="ARBA" id="ARBA00022729"/>
    </source>
</evidence>
<feature type="chain" id="PRO_5046823117" evidence="5">
    <location>
        <begin position="20"/>
        <end position="262"/>
    </location>
</feature>
<organism evidence="6 7">
    <name type="scientific">Lysobacter stagni</name>
    <dbReference type="NCBI Taxonomy" id="3045172"/>
    <lineage>
        <taxon>Bacteria</taxon>
        <taxon>Pseudomonadati</taxon>
        <taxon>Pseudomonadota</taxon>
        <taxon>Gammaproteobacteria</taxon>
        <taxon>Lysobacterales</taxon>
        <taxon>Lysobacteraceae</taxon>
        <taxon>Lysobacter</taxon>
    </lineage>
</organism>
<accession>A0ABT6XBY2</accession>
<evidence type="ECO:0000256" key="5">
    <source>
        <dbReference type="SAM" id="SignalP"/>
    </source>
</evidence>
<dbReference type="RefSeq" id="WP_283211155.1">
    <property type="nucleotide sequence ID" value="NZ_JASGBI010000001.1"/>
</dbReference>
<dbReference type="SUPFAM" id="SSF89392">
    <property type="entry name" value="Prokaryotic lipoproteins and lipoprotein localization factors"/>
    <property type="match status" value="1"/>
</dbReference>
<keyword evidence="7" id="KW-1185">Reference proteome</keyword>
<keyword evidence="4" id="KW-0653">Protein transport</keyword>
<reference evidence="6 7" key="1">
    <citation type="submission" date="2023-05" db="EMBL/GenBank/DDBJ databases">
        <title>Lysobacter sp. strain LF1 Genome sequencing and assembly.</title>
        <authorList>
            <person name="Jung Y."/>
        </authorList>
    </citation>
    <scope>NUCLEOTIDE SEQUENCE [LARGE SCALE GENOMIC DNA]</scope>
    <source>
        <strain evidence="6 7">LF1</strain>
    </source>
</reference>
<dbReference type="Pfam" id="PF09865">
    <property type="entry name" value="DUF2092"/>
    <property type="match status" value="1"/>
</dbReference>
<gene>
    <name evidence="6" type="ORF">QLQ15_01820</name>
</gene>
<protein>
    <submittedName>
        <fullName evidence="6">DUF2092 domain-containing protein</fullName>
    </submittedName>
</protein>
<dbReference type="InterPro" id="IPR029046">
    <property type="entry name" value="LolA/LolB/LppX"/>
</dbReference>
<dbReference type="InterPro" id="IPR019207">
    <property type="entry name" value="DUF2092"/>
</dbReference>
<feature type="signal peptide" evidence="5">
    <location>
        <begin position="1"/>
        <end position="19"/>
    </location>
</feature>
<comment type="subunit">
    <text evidence="1">Monomer.</text>
</comment>